<dbReference type="CDD" id="cd00397">
    <property type="entry name" value="DNA_BRE_C"/>
    <property type="match status" value="1"/>
</dbReference>
<evidence type="ECO:0000313" key="7">
    <source>
        <dbReference type="Proteomes" id="UP001203207"/>
    </source>
</evidence>
<dbReference type="PROSITE" id="PS51898">
    <property type="entry name" value="TYR_RECOMBINASE"/>
    <property type="match status" value="1"/>
</dbReference>
<keyword evidence="7" id="KW-1185">Reference proteome</keyword>
<feature type="region of interest" description="Disordered" evidence="4">
    <location>
        <begin position="179"/>
        <end position="199"/>
    </location>
</feature>
<reference evidence="6" key="1">
    <citation type="journal article" date="2022" name="Syst. Appl. Microbiol.">
        <title>Natronocalculus amylovorans gen. nov., sp. nov., and Natranaeroarchaeum aerophilus sp. nov., dominant culturable amylolytic natronoarchaea from hypersaline soda lakes in southwestern Siberia.</title>
        <authorList>
            <person name="Sorokin D.Y."/>
            <person name="Elcheninov A.G."/>
            <person name="Khizhniak T.V."/>
            <person name="Koenen M."/>
            <person name="Bale N.J."/>
            <person name="Damste J.S.S."/>
            <person name="Kublanov I.V."/>
        </authorList>
    </citation>
    <scope>NUCLEOTIDE SEQUENCE</scope>
    <source>
        <strain evidence="6">AArc-St2</strain>
    </source>
</reference>
<dbReference type="EMBL" id="JAKRVX010000001">
    <property type="protein sequence ID" value="MCL9815389.1"/>
    <property type="molecule type" value="Genomic_DNA"/>
</dbReference>
<evidence type="ECO:0000256" key="3">
    <source>
        <dbReference type="ARBA" id="ARBA00023172"/>
    </source>
</evidence>
<dbReference type="Pfam" id="PF15915">
    <property type="entry name" value="BAT"/>
    <property type="match status" value="1"/>
</dbReference>
<comment type="caution">
    <text evidence="6">The sequence shown here is derived from an EMBL/GenBank/DDBJ whole genome shotgun (WGS) entry which is preliminary data.</text>
</comment>
<dbReference type="InterPro" id="IPR002104">
    <property type="entry name" value="Integrase_catalytic"/>
</dbReference>
<gene>
    <name evidence="6" type="ORF">AArcSt2_00365</name>
</gene>
<dbReference type="GO" id="GO:0006310">
    <property type="term" value="P:DNA recombination"/>
    <property type="evidence" value="ECO:0007669"/>
    <property type="project" value="UniProtKB-KW"/>
</dbReference>
<evidence type="ECO:0000259" key="5">
    <source>
        <dbReference type="PROSITE" id="PS51898"/>
    </source>
</evidence>
<dbReference type="InterPro" id="IPR007050">
    <property type="entry name" value="HTH_bacterioopsin"/>
</dbReference>
<keyword evidence="3" id="KW-0233">DNA recombination</keyword>
<evidence type="ECO:0000256" key="2">
    <source>
        <dbReference type="ARBA" id="ARBA00023163"/>
    </source>
</evidence>
<dbReference type="SUPFAM" id="SSF88659">
    <property type="entry name" value="Sigma3 and sigma4 domains of RNA polymerase sigma factors"/>
    <property type="match status" value="1"/>
</dbReference>
<sequence length="579" mass="62765">MSAKSTTYVLSQSQYETLCAAAETYRSALIIRLAGEAGLRTGEITQVQIRDLTTIDGQPLLSVRDTAGAVDREVPLSQSIARELARYAESVGAEEETPLIDISSRRVQMLIADTAKTAAERSDESDIADVTGHTLRTFFARQLLTKRAVDPNVVRHVGGWASIGSLEPYLPTVDTEQARRALSAKETQNPNSVSPSETGTELHATFSAIEEILQANNQETVRNAVLTALTGAWQCAWIVEAGYTGDRTTVRSVEGAETTVSTLTANGLRSTSDDDPWIIAETTGKAVFETPYDGATRPLTVGAVPLAHGNARYGVLCVSRSEPTDVQPVERRELMILGDAVGRMCTSFRWRDLLHSDSVTELEFESTDTTDFAVNVSTEFDATFTLDSTVVVSDSKLLCYASVSDVSAKDVATVADTRSDITDLRIVESYENGITIAYLVHDNSLMQTLTNHGGTITEAYAKDGTLKITAEVPTGTDITPIIEGIRAVSPTVRLAGKRTVDRPPETVESVRESTLNTLTDKQRSTLSAAYYGGYFDWPRGSTAEEMADTMGVSSPTFHNHLRKAQRALLDAVFDEPSAR</sequence>
<dbReference type="Gene3D" id="1.10.443.10">
    <property type="entry name" value="Intergrase catalytic core"/>
    <property type="match status" value="1"/>
</dbReference>
<proteinExistence type="predicted"/>
<dbReference type="Pfam" id="PF00589">
    <property type="entry name" value="Phage_integrase"/>
    <property type="match status" value="1"/>
</dbReference>
<dbReference type="RefSeq" id="WP_250582174.1">
    <property type="nucleotide sequence ID" value="NZ_JAKRVX010000001.1"/>
</dbReference>
<dbReference type="Proteomes" id="UP001203207">
    <property type="component" value="Unassembled WGS sequence"/>
</dbReference>
<dbReference type="AlphaFoldDB" id="A0AAE3FVI9"/>
<dbReference type="PANTHER" id="PTHR34236:SF1">
    <property type="entry name" value="DIMETHYL SULFOXIDE REDUCTASE TRANSCRIPTIONAL ACTIVATOR"/>
    <property type="match status" value="1"/>
</dbReference>
<dbReference type="InterPro" id="IPR013762">
    <property type="entry name" value="Integrase-like_cat_sf"/>
</dbReference>
<dbReference type="PANTHER" id="PTHR34236">
    <property type="entry name" value="DIMETHYL SULFOXIDE REDUCTASE TRANSCRIPTIONAL ACTIVATOR"/>
    <property type="match status" value="1"/>
</dbReference>
<name>A0AAE3FVI9_9EURY</name>
<organism evidence="6 7">
    <name type="scientific">Natronocalculus amylovorans</name>
    <dbReference type="NCBI Taxonomy" id="2917812"/>
    <lineage>
        <taxon>Archaea</taxon>
        <taxon>Methanobacteriati</taxon>
        <taxon>Methanobacteriota</taxon>
        <taxon>Stenosarchaea group</taxon>
        <taxon>Halobacteria</taxon>
        <taxon>Halobacteriales</taxon>
        <taxon>Haloferacaceae</taxon>
        <taxon>Natronocalculus</taxon>
    </lineage>
</organism>
<dbReference type="GO" id="GO:0015074">
    <property type="term" value="P:DNA integration"/>
    <property type="evidence" value="ECO:0007669"/>
    <property type="project" value="InterPro"/>
</dbReference>
<reference evidence="6" key="2">
    <citation type="submission" date="2022-02" db="EMBL/GenBank/DDBJ databases">
        <authorList>
            <person name="Elcheninov A.G."/>
            <person name="Sorokin D.Y."/>
            <person name="Kublanov I.V."/>
        </authorList>
    </citation>
    <scope>NUCLEOTIDE SEQUENCE</scope>
    <source>
        <strain evidence="6">AArc-St2</strain>
    </source>
</reference>
<keyword evidence="2" id="KW-0804">Transcription</keyword>
<keyword evidence="1" id="KW-0805">Transcription regulation</keyword>
<accession>A0AAE3FVI9</accession>
<feature type="compositionally biased region" description="Polar residues" evidence="4">
    <location>
        <begin position="185"/>
        <end position="199"/>
    </location>
</feature>
<dbReference type="GO" id="GO:0003677">
    <property type="term" value="F:DNA binding"/>
    <property type="evidence" value="ECO:0007669"/>
    <property type="project" value="InterPro"/>
</dbReference>
<dbReference type="InterPro" id="IPR031803">
    <property type="entry name" value="BAT_GAF/HTH-assoc"/>
</dbReference>
<dbReference type="InterPro" id="IPR013324">
    <property type="entry name" value="RNA_pol_sigma_r3/r4-like"/>
</dbReference>
<dbReference type="InterPro" id="IPR011010">
    <property type="entry name" value="DNA_brk_join_enz"/>
</dbReference>
<evidence type="ECO:0000256" key="1">
    <source>
        <dbReference type="ARBA" id="ARBA00023015"/>
    </source>
</evidence>
<evidence type="ECO:0000313" key="6">
    <source>
        <dbReference type="EMBL" id="MCL9815389.1"/>
    </source>
</evidence>
<feature type="domain" description="Tyr recombinase" evidence="5">
    <location>
        <begin position="5"/>
        <end position="183"/>
    </location>
</feature>
<dbReference type="SUPFAM" id="SSF56349">
    <property type="entry name" value="DNA breaking-rejoining enzymes"/>
    <property type="match status" value="1"/>
</dbReference>
<protein>
    <submittedName>
        <fullName evidence="6">Helix-turn-helix domain-containing protein</fullName>
    </submittedName>
</protein>
<evidence type="ECO:0000256" key="4">
    <source>
        <dbReference type="SAM" id="MobiDB-lite"/>
    </source>
</evidence>
<dbReference type="Pfam" id="PF04967">
    <property type="entry name" value="HTH_10"/>
    <property type="match status" value="1"/>
</dbReference>